<keyword evidence="1" id="KW-0732">Signal</keyword>
<dbReference type="GO" id="GO:0016787">
    <property type="term" value="F:hydrolase activity"/>
    <property type="evidence" value="ECO:0007669"/>
    <property type="project" value="InterPro"/>
</dbReference>
<feature type="domain" description="3-keto-alpha-glucoside-1,2-lyase/3-keto-2-hydroxy-glucal hydratase" evidence="2">
    <location>
        <begin position="27"/>
        <end position="213"/>
    </location>
</feature>
<dbReference type="EMBL" id="RQPJ01000002">
    <property type="protein sequence ID" value="RTE54581.1"/>
    <property type="molecule type" value="Genomic_DNA"/>
</dbReference>
<proteinExistence type="predicted"/>
<evidence type="ECO:0000313" key="4">
    <source>
        <dbReference type="Proteomes" id="UP000267585"/>
    </source>
</evidence>
<evidence type="ECO:0000313" key="3">
    <source>
        <dbReference type="EMBL" id="RTE54581.1"/>
    </source>
</evidence>
<dbReference type="OrthoDB" id="9806233at2"/>
<protein>
    <submittedName>
        <fullName evidence="3">DUF1080 domain-containing protein</fullName>
    </submittedName>
</protein>
<comment type="caution">
    <text evidence="3">The sequence shown here is derived from an EMBL/GenBank/DDBJ whole genome shotgun (WGS) entry which is preliminary data.</text>
</comment>
<accession>A0A3S0BYJ7</accession>
<dbReference type="AlphaFoldDB" id="A0A3S0BYJ7"/>
<dbReference type="Proteomes" id="UP000267585">
    <property type="component" value="Unassembled WGS sequence"/>
</dbReference>
<dbReference type="InterPro" id="IPR010496">
    <property type="entry name" value="AL/BT2_dom"/>
</dbReference>
<keyword evidence="4" id="KW-1185">Reference proteome</keyword>
<dbReference type="Gene3D" id="2.60.120.560">
    <property type="entry name" value="Exo-inulinase, domain 1"/>
    <property type="match status" value="2"/>
</dbReference>
<sequence>MGFIKSTKWFLALLLCGTISSSFAQDGWEMLFNGKDFSNFEQLNGNAKYKVENGEMVGTSRLNTPNSFMATKKKYGDFILEFEVYVENGLNSGVQFRSLSLPSYRDGRVHGYQCEIETSDRKWAGGIYDEARRGWLYPLSRNEEGRNAFKPGEWNHYRIEAIGNTIRTYINGVQCANLVDDLTSEGFIAFQVHSIHDEALEGKIVKWKNIKIKTSDLENERNRVADHAPEISYLQNELTPNEIRKGWRLLWDGKTTKGWRGAKLDGFPQKGWNIEDGILSVSASDGGESTNGGDIVTTQAFSDFELSVDFKLTEGGNSGIKYFVDPSLNKGAGSAIGLEFQILDDKKHPDAKKGKNGNRTVGSLYDLIRAENFENSRGKNFNGIGKWNNARIVVKDGHVEHWLNNVKVVEYDRWSQAFKALVEKSKYEKWKDFGVIPEGRILLQDHGDQVFFRSIKVREF</sequence>
<evidence type="ECO:0000259" key="2">
    <source>
        <dbReference type="Pfam" id="PF06439"/>
    </source>
</evidence>
<organism evidence="3 4">
    <name type="scientific">Arenibacter aquaticus</name>
    <dbReference type="NCBI Taxonomy" id="2489054"/>
    <lineage>
        <taxon>Bacteria</taxon>
        <taxon>Pseudomonadati</taxon>
        <taxon>Bacteroidota</taxon>
        <taxon>Flavobacteriia</taxon>
        <taxon>Flavobacteriales</taxon>
        <taxon>Flavobacteriaceae</taxon>
        <taxon>Arenibacter</taxon>
    </lineage>
</organism>
<gene>
    <name evidence="3" type="ORF">EHW67_05275</name>
</gene>
<dbReference type="Pfam" id="PF06439">
    <property type="entry name" value="3keto-disac_hyd"/>
    <property type="match status" value="2"/>
</dbReference>
<feature type="domain" description="3-keto-alpha-glucoside-1,2-lyase/3-keto-2-hydroxy-glucal hydratase" evidence="2">
    <location>
        <begin position="246"/>
        <end position="458"/>
    </location>
</feature>
<name>A0A3S0BYJ7_9FLAO</name>
<dbReference type="RefSeq" id="WP_126161314.1">
    <property type="nucleotide sequence ID" value="NZ_RQPJ01000002.1"/>
</dbReference>
<reference evidence="3 4" key="1">
    <citation type="submission" date="2018-11" db="EMBL/GenBank/DDBJ databases">
        <title>Arenibacter aquaticus sp.nov., a marine bacterium isolated from surface seawater in the South China Sea.</title>
        <authorList>
            <person name="Guo J."/>
            <person name="Sun J."/>
        </authorList>
    </citation>
    <scope>NUCLEOTIDE SEQUENCE [LARGE SCALE GENOMIC DNA]</scope>
    <source>
        <strain evidence="3 4">GUO666</strain>
    </source>
</reference>
<evidence type="ECO:0000256" key="1">
    <source>
        <dbReference type="SAM" id="SignalP"/>
    </source>
</evidence>
<feature type="chain" id="PRO_5018649555" evidence="1">
    <location>
        <begin position="25"/>
        <end position="460"/>
    </location>
</feature>
<feature type="signal peptide" evidence="1">
    <location>
        <begin position="1"/>
        <end position="24"/>
    </location>
</feature>